<dbReference type="AlphaFoldDB" id="A0AAP9DHB6"/>
<protein>
    <submittedName>
        <fullName evidence="1">Nitrate ABC transporter permease</fullName>
    </submittedName>
</protein>
<gene>
    <name evidence="1" type="ORF">DYI28_08375</name>
</gene>
<proteinExistence type="predicted"/>
<name>A0AAP9DHB6_BACOV</name>
<evidence type="ECO:0000313" key="1">
    <source>
        <dbReference type="EMBL" id="QDM08737.1"/>
    </source>
</evidence>
<organism evidence="1 2">
    <name type="scientific">Bacteroides ovatus</name>
    <dbReference type="NCBI Taxonomy" id="28116"/>
    <lineage>
        <taxon>Bacteria</taxon>
        <taxon>Pseudomonadati</taxon>
        <taxon>Bacteroidota</taxon>
        <taxon>Bacteroidia</taxon>
        <taxon>Bacteroidales</taxon>
        <taxon>Bacteroidaceae</taxon>
        <taxon>Bacteroides</taxon>
    </lineage>
</organism>
<evidence type="ECO:0000313" key="2">
    <source>
        <dbReference type="Proteomes" id="UP000318823"/>
    </source>
</evidence>
<dbReference type="EMBL" id="CP041395">
    <property type="protein sequence ID" value="QDM08737.1"/>
    <property type="molecule type" value="Genomic_DNA"/>
</dbReference>
<accession>A0AAP9DHB6</accession>
<reference evidence="2" key="1">
    <citation type="journal article" date="2018" name="J. Anim. Genet.">
        <title>Acquired interbacterial defense systems protect against interspecies antagonism in the human gut microbiome.</title>
        <authorList>
            <person name="Ross B.D."/>
            <person name="Verster A.J."/>
            <person name="Radey M.C."/>
            <person name="Schmidtke D.T."/>
            <person name="Pope C.E."/>
            <person name="Hoffman L.R."/>
            <person name="Hajjar A."/>
            <person name="Peterson S.B."/>
            <person name="Borenstein E."/>
            <person name="Mougous J."/>
        </authorList>
    </citation>
    <scope>NUCLEOTIDE SEQUENCE [LARGE SCALE GENOMIC DNA]</scope>
    <source>
        <strain evidence="2">3725 D1 iv</strain>
    </source>
</reference>
<dbReference type="Proteomes" id="UP000318823">
    <property type="component" value="Chromosome"/>
</dbReference>
<sequence>MPKARLLFLQSSIVGYQSRQGPLALAAGKSSSPPSLESVFTVASLPALAANPVGRKIISLSVRDCTKGKNKKQFKLKI</sequence>